<dbReference type="EMBL" id="JBHRYC010000119">
    <property type="protein sequence ID" value="MFC3640145.1"/>
    <property type="molecule type" value="Genomic_DNA"/>
</dbReference>
<evidence type="ECO:0000256" key="1">
    <source>
        <dbReference type="SAM" id="MobiDB-lite"/>
    </source>
</evidence>
<feature type="compositionally biased region" description="Basic and acidic residues" evidence="1">
    <location>
        <begin position="108"/>
        <end position="122"/>
    </location>
</feature>
<evidence type="ECO:0000313" key="3">
    <source>
        <dbReference type="Proteomes" id="UP001595704"/>
    </source>
</evidence>
<dbReference type="Gene3D" id="3.40.50.150">
    <property type="entry name" value="Vaccinia Virus protein VP39"/>
    <property type="match status" value="1"/>
</dbReference>
<feature type="region of interest" description="Disordered" evidence="1">
    <location>
        <begin position="108"/>
        <end position="136"/>
    </location>
</feature>
<protein>
    <submittedName>
        <fullName evidence="2">Uncharacterized protein</fullName>
    </submittedName>
</protein>
<dbReference type="RefSeq" id="WP_191321382.1">
    <property type="nucleotide sequence ID" value="NZ_BNCG01000072.1"/>
</dbReference>
<proteinExistence type="predicted"/>
<evidence type="ECO:0000313" key="2">
    <source>
        <dbReference type="EMBL" id="MFC3640145.1"/>
    </source>
</evidence>
<accession>A0ABV7UNT8</accession>
<gene>
    <name evidence="2" type="ORF">ACFONL_22670</name>
</gene>
<name>A0ABV7UNT8_9HYPH</name>
<keyword evidence="3" id="KW-1185">Reference proteome</keyword>
<comment type="caution">
    <text evidence="2">The sequence shown here is derived from an EMBL/GenBank/DDBJ whole genome shotgun (WGS) entry which is preliminary data.</text>
</comment>
<reference evidence="3" key="1">
    <citation type="journal article" date="2019" name="Int. J. Syst. Evol. Microbiol.">
        <title>The Global Catalogue of Microorganisms (GCM) 10K type strain sequencing project: providing services to taxonomists for standard genome sequencing and annotation.</title>
        <authorList>
            <consortium name="The Broad Institute Genomics Platform"/>
            <consortium name="The Broad Institute Genome Sequencing Center for Infectious Disease"/>
            <person name="Wu L."/>
            <person name="Ma J."/>
        </authorList>
    </citation>
    <scope>NUCLEOTIDE SEQUENCE [LARGE SCALE GENOMIC DNA]</scope>
    <source>
        <strain evidence="3">KCTC 42282</strain>
    </source>
</reference>
<dbReference type="InterPro" id="IPR029063">
    <property type="entry name" value="SAM-dependent_MTases_sf"/>
</dbReference>
<dbReference type="SUPFAM" id="SSF53335">
    <property type="entry name" value="S-adenosyl-L-methionine-dependent methyltransferases"/>
    <property type="match status" value="1"/>
</dbReference>
<organism evidence="2 3">
    <name type="scientific">Camelimonas fluminis</name>
    <dbReference type="NCBI Taxonomy" id="1576911"/>
    <lineage>
        <taxon>Bacteria</taxon>
        <taxon>Pseudomonadati</taxon>
        <taxon>Pseudomonadota</taxon>
        <taxon>Alphaproteobacteria</taxon>
        <taxon>Hyphomicrobiales</taxon>
        <taxon>Chelatococcaceae</taxon>
        <taxon>Camelimonas</taxon>
    </lineage>
</organism>
<dbReference type="Proteomes" id="UP001595704">
    <property type="component" value="Unassembled WGS sequence"/>
</dbReference>
<sequence length="136" mass="15249">MPTGNLAAAEIHWVSIANAHDALAHGIGCPAPTRTMAHRELYRLGLLMDELFGEANRIGIITWQKSYSPRSDNKGMSTATEYILVYAKQIERSKTALLARTDEMNARYGHWDKDPDEWKPGDAPEPMRSIPRARTS</sequence>